<comment type="caution">
    <text evidence="2">The sequence shown here is derived from an EMBL/GenBank/DDBJ whole genome shotgun (WGS) entry which is preliminary data.</text>
</comment>
<protein>
    <recommendedName>
        <fullName evidence="4">Transmembrane protein</fullName>
    </recommendedName>
</protein>
<evidence type="ECO:0000313" key="2">
    <source>
        <dbReference type="EMBL" id="KAK9101585.1"/>
    </source>
</evidence>
<dbReference type="EMBL" id="JBBNAG010000010">
    <property type="protein sequence ID" value="KAK9101585.1"/>
    <property type="molecule type" value="Genomic_DNA"/>
</dbReference>
<keyword evidence="1" id="KW-0812">Transmembrane</keyword>
<accession>A0AAP0F0E3</accession>
<feature type="transmembrane region" description="Helical" evidence="1">
    <location>
        <begin position="48"/>
        <end position="71"/>
    </location>
</feature>
<name>A0AAP0F0E3_9MAGN</name>
<organism evidence="2 3">
    <name type="scientific">Stephania cephalantha</name>
    <dbReference type="NCBI Taxonomy" id="152367"/>
    <lineage>
        <taxon>Eukaryota</taxon>
        <taxon>Viridiplantae</taxon>
        <taxon>Streptophyta</taxon>
        <taxon>Embryophyta</taxon>
        <taxon>Tracheophyta</taxon>
        <taxon>Spermatophyta</taxon>
        <taxon>Magnoliopsida</taxon>
        <taxon>Ranunculales</taxon>
        <taxon>Menispermaceae</taxon>
        <taxon>Menispermoideae</taxon>
        <taxon>Cissampelideae</taxon>
        <taxon>Stephania</taxon>
    </lineage>
</organism>
<reference evidence="2 3" key="1">
    <citation type="submission" date="2024-01" db="EMBL/GenBank/DDBJ databases">
        <title>Genome assemblies of Stephania.</title>
        <authorList>
            <person name="Yang L."/>
        </authorList>
    </citation>
    <scope>NUCLEOTIDE SEQUENCE [LARGE SCALE GENOMIC DNA]</scope>
    <source>
        <strain evidence="2">JXDWG</strain>
        <tissue evidence="2">Leaf</tissue>
    </source>
</reference>
<evidence type="ECO:0008006" key="4">
    <source>
        <dbReference type="Google" id="ProtNLM"/>
    </source>
</evidence>
<gene>
    <name evidence="2" type="ORF">Scep_025015</name>
</gene>
<evidence type="ECO:0000256" key="1">
    <source>
        <dbReference type="SAM" id="Phobius"/>
    </source>
</evidence>
<sequence length="89" mass="9902">MEGVMQGLRSLVTEPKITSIKSSSLANNHNSSSDQARILVHRTNSHLVSVRTCTKLCAISLLVGVVVGYTLKRRVKRWASKLLKRLKDD</sequence>
<keyword evidence="3" id="KW-1185">Reference proteome</keyword>
<keyword evidence="1" id="KW-1133">Transmembrane helix</keyword>
<dbReference type="Proteomes" id="UP001419268">
    <property type="component" value="Unassembled WGS sequence"/>
</dbReference>
<keyword evidence="1" id="KW-0472">Membrane</keyword>
<proteinExistence type="predicted"/>
<evidence type="ECO:0000313" key="3">
    <source>
        <dbReference type="Proteomes" id="UP001419268"/>
    </source>
</evidence>
<dbReference type="AlphaFoldDB" id="A0AAP0F0E3"/>